<dbReference type="EMBL" id="JAUSUE010000001">
    <property type="protein sequence ID" value="MDQ0202556.1"/>
    <property type="molecule type" value="Genomic_DNA"/>
</dbReference>
<dbReference type="InterPro" id="IPR003607">
    <property type="entry name" value="HD/PDEase_dom"/>
</dbReference>
<gene>
    <name evidence="2" type="ORF">J2S01_000241</name>
</gene>
<dbReference type="SUPFAM" id="SSF109604">
    <property type="entry name" value="HD-domain/PDEase-like"/>
    <property type="match status" value="1"/>
</dbReference>
<sequence>MTKDQVFQKMIEYFQGDPKRIQHFTKVYAYASLIGNAEKLSQKQQYILEVAALMHDIGIKPAEEKYGSCNGTLQEQEGPAPAKELLQSLNADEDIIERVVYLIAHHHTYDKIDGKDYQILVEADFLVNSYEDSLPANAIKSVYNKLFCTECGRKICRDMFVF</sequence>
<accession>A0ABT9Y4A5</accession>
<feature type="domain" description="HD" evidence="1">
    <location>
        <begin position="20"/>
        <end position="129"/>
    </location>
</feature>
<evidence type="ECO:0000313" key="2">
    <source>
        <dbReference type="EMBL" id="MDQ0202556.1"/>
    </source>
</evidence>
<proteinExistence type="predicted"/>
<dbReference type="CDD" id="cd00077">
    <property type="entry name" value="HDc"/>
    <property type="match status" value="1"/>
</dbReference>
<dbReference type="Gene3D" id="1.10.3210.10">
    <property type="entry name" value="Hypothetical protein af1432"/>
    <property type="match status" value="1"/>
</dbReference>
<dbReference type="PROSITE" id="PS51831">
    <property type="entry name" value="HD"/>
    <property type="match status" value="1"/>
</dbReference>
<evidence type="ECO:0000259" key="1">
    <source>
        <dbReference type="PROSITE" id="PS51831"/>
    </source>
</evidence>
<dbReference type="InterPro" id="IPR006674">
    <property type="entry name" value="HD_domain"/>
</dbReference>
<dbReference type="RefSeq" id="WP_307222439.1">
    <property type="nucleotide sequence ID" value="NZ_CP116940.1"/>
</dbReference>
<reference evidence="2 3" key="1">
    <citation type="submission" date="2023-07" db="EMBL/GenBank/DDBJ databases">
        <title>Genomic Encyclopedia of Type Strains, Phase IV (KMG-IV): sequencing the most valuable type-strain genomes for metagenomic binning, comparative biology and taxonomic classification.</title>
        <authorList>
            <person name="Goeker M."/>
        </authorList>
    </citation>
    <scope>NUCLEOTIDE SEQUENCE [LARGE SCALE GENOMIC DNA]</scope>
    <source>
        <strain evidence="2 3">DSM 16980</strain>
    </source>
</reference>
<name>A0ABT9Y4A5_9FIRM</name>
<comment type="caution">
    <text evidence="2">The sequence shown here is derived from an EMBL/GenBank/DDBJ whole genome shotgun (WGS) entry which is preliminary data.</text>
</comment>
<evidence type="ECO:0000313" key="3">
    <source>
        <dbReference type="Proteomes" id="UP001239167"/>
    </source>
</evidence>
<keyword evidence="3" id="KW-1185">Reference proteome</keyword>
<organism evidence="2 3">
    <name type="scientific">Pectinatus haikarae</name>
    <dbReference type="NCBI Taxonomy" id="349096"/>
    <lineage>
        <taxon>Bacteria</taxon>
        <taxon>Bacillati</taxon>
        <taxon>Bacillota</taxon>
        <taxon>Negativicutes</taxon>
        <taxon>Selenomonadales</taxon>
        <taxon>Selenomonadaceae</taxon>
        <taxon>Pectinatus</taxon>
    </lineage>
</organism>
<dbReference type="Pfam" id="PF01966">
    <property type="entry name" value="HD"/>
    <property type="match status" value="1"/>
</dbReference>
<protein>
    <submittedName>
        <fullName evidence="2">Response regulator RpfG family c-di-GMP phosphodiesterase</fullName>
    </submittedName>
</protein>
<dbReference type="Proteomes" id="UP001239167">
    <property type="component" value="Unassembled WGS sequence"/>
</dbReference>